<keyword evidence="2" id="KW-1185">Reference proteome</keyword>
<proteinExistence type="predicted"/>
<accession>A0A402B0W3</accession>
<organism evidence="1 2">
    <name type="scientific">Dictyobacter alpinus</name>
    <dbReference type="NCBI Taxonomy" id="2014873"/>
    <lineage>
        <taxon>Bacteria</taxon>
        <taxon>Bacillati</taxon>
        <taxon>Chloroflexota</taxon>
        <taxon>Ktedonobacteria</taxon>
        <taxon>Ktedonobacterales</taxon>
        <taxon>Dictyobacteraceae</taxon>
        <taxon>Dictyobacter</taxon>
    </lineage>
</organism>
<reference evidence="2" key="1">
    <citation type="submission" date="2018-12" db="EMBL/GenBank/DDBJ databases">
        <title>Tengunoibacter tsumagoiensis gen. nov., sp. nov., Dictyobacter kobayashii sp. nov., D. alpinus sp. nov., and D. joshuensis sp. nov. and description of Dictyobacteraceae fam. nov. within the order Ktedonobacterales isolated from Tengu-no-mugimeshi.</title>
        <authorList>
            <person name="Wang C.M."/>
            <person name="Zheng Y."/>
            <person name="Sakai Y."/>
            <person name="Toyoda A."/>
            <person name="Minakuchi Y."/>
            <person name="Abe K."/>
            <person name="Yokota A."/>
            <person name="Yabe S."/>
        </authorList>
    </citation>
    <scope>NUCLEOTIDE SEQUENCE [LARGE SCALE GENOMIC DNA]</scope>
    <source>
        <strain evidence="2">Uno16</strain>
    </source>
</reference>
<name>A0A402B0W3_9CHLR</name>
<protein>
    <submittedName>
        <fullName evidence="1">Uncharacterized protein</fullName>
    </submittedName>
</protein>
<gene>
    <name evidence="1" type="ORF">KDA_04310</name>
</gene>
<comment type="caution">
    <text evidence="1">The sequence shown here is derived from an EMBL/GenBank/DDBJ whole genome shotgun (WGS) entry which is preliminary data.</text>
</comment>
<evidence type="ECO:0000313" key="2">
    <source>
        <dbReference type="Proteomes" id="UP000287171"/>
    </source>
</evidence>
<evidence type="ECO:0000313" key="1">
    <source>
        <dbReference type="EMBL" id="GCE24947.1"/>
    </source>
</evidence>
<dbReference type="Proteomes" id="UP000287171">
    <property type="component" value="Unassembled WGS sequence"/>
</dbReference>
<sequence>MMYRFKLFALVLLLIGAAIFGGIQLTNSWAGKGVQQHSFKMSATPTPTSSQIVLNINRHQVTPTTNPLAHPTVVPTMLPKPKTNQVQNVENMPAVRNPLDWPFARDSIWNMPLGSNAMYVDATIGSRGFGTDIDWFIPTSSSDPLVPTYMPNGFGQGRCAGNTVQQQAQWHPEAGQPLHVPANLVIPDAITSGGIYSTPNSTSAFLEPDGKTLVNFNVTARCQPGGPLYGTWFGQSDLYGDGIAGGHGGSALSSIGGSIRTGELLNNEPIHHALKVDLWGNWLHYNATSDQGHRWPAPLADGGAPQQYKGTNPALVMGSLLALPPNVTPESLGVTSQIGKKVFQALQNYGAYVVDDTGGDYNALCVEQKADVEFKNTTGHTISQDQALSTDFNKMIAMIKVINNNAPTSIGGGGTPRVPLAPPFA</sequence>
<dbReference type="EMBL" id="BIFT01000001">
    <property type="protein sequence ID" value="GCE24947.1"/>
    <property type="molecule type" value="Genomic_DNA"/>
</dbReference>
<dbReference type="AlphaFoldDB" id="A0A402B0W3"/>